<name>A0ABT7STG0_9ALTE</name>
<evidence type="ECO:0000259" key="2">
    <source>
        <dbReference type="Pfam" id="PF16036"/>
    </source>
</evidence>
<dbReference type="InterPro" id="IPR016087">
    <property type="entry name" value="Chalcone_isomerase"/>
</dbReference>
<evidence type="ECO:0000256" key="1">
    <source>
        <dbReference type="SAM" id="SignalP"/>
    </source>
</evidence>
<accession>A0ABT7STG0</accession>
<keyword evidence="3" id="KW-0413">Isomerase</keyword>
<dbReference type="EMBL" id="JAUCBP010000002">
    <property type="protein sequence ID" value="MDM7859479.1"/>
    <property type="molecule type" value="Genomic_DNA"/>
</dbReference>
<gene>
    <name evidence="3" type="ORF">QTP81_02525</name>
</gene>
<evidence type="ECO:0000313" key="3">
    <source>
        <dbReference type="EMBL" id="MDM7859479.1"/>
    </source>
</evidence>
<dbReference type="RefSeq" id="WP_289363495.1">
    <property type="nucleotide sequence ID" value="NZ_JAUCBP010000002.1"/>
</dbReference>
<dbReference type="InterPro" id="IPR016088">
    <property type="entry name" value="Chalcone_isomerase_3-sand"/>
</dbReference>
<proteinExistence type="predicted"/>
<feature type="signal peptide" evidence="1">
    <location>
        <begin position="1"/>
        <end position="20"/>
    </location>
</feature>
<keyword evidence="4" id="KW-1185">Reference proteome</keyword>
<evidence type="ECO:0000313" key="4">
    <source>
        <dbReference type="Proteomes" id="UP001234343"/>
    </source>
</evidence>
<dbReference type="Gene3D" id="3.50.70.10">
    <property type="match status" value="1"/>
</dbReference>
<dbReference type="Pfam" id="PF16036">
    <property type="entry name" value="Chalcone_3"/>
    <property type="match status" value="1"/>
</dbReference>
<keyword evidence="1" id="KW-0732">Signal</keyword>
<reference evidence="3 4" key="1">
    <citation type="submission" date="2023-06" db="EMBL/GenBank/DDBJ databases">
        <title>Alteromonas sp. ASW11-36 isolated from intertidal sand.</title>
        <authorList>
            <person name="Li Y."/>
        </authorList>
    </citation>
    <scope>NUCLEOTIDE SEQUENCE [LARGE SCALE GENOMIC DNA]</scope>
    <source>
        <strain evidence="3 4">ASW11-36</strain>
    </source>
</reference>
<dbReference type="GO" id="GO:0016853">
    <property type="term" value="F:isomerase activity"/>
    <property type="evidence" value="ECO:0007669"/>
    <property type="project" value="UniProtKB-KW"/>
</dbReference>
<sequence length="171" mass="19589">MKRRFATLYLILSMAGPVMADRATIEQYIDDPQIVGEAKFEYIFWDVYTAKLYASAGDYVSDKPFALSLTYLRNFDGDDIAKRSVKEMKSQGFNDEEQLDQWLTTMNELFPDVKKGETITGIADAQGVAHFYLDQNKLGEVDDPAFTQWFFAIWLSDKTSEPGLRKKLLNL</sequence>
<protein>
    <submittedName>
        <fullName evidence="3">Chalcone isomerase family protein</fullName>
    </submittedName>
</protein>
<feature type="domain" description="Chalcone isomerase" evidence="2">
    <location>
        <begin position="43"/>
        <end position="169"/>
    </location>
</feature>
<feature type="chain" id="PRO_5047256662" evidence="1">
    <location>
        <begin position="21"/>
        <end position="171"/>
    </location>
</feature>
<dbReference type="Proteomes" id="UP001234343">
    <property type="component" value="Unassembled WGS sequence"/>
</dbReference>
<comment type="caution">
    <text evidence="3">The sequence shown here is derived from an EMBL/GenBank/DDBJ whole genome shotgun (WGS) entry which is preliminary data.</text>
</comment>
<organism evidence="3 4">
    <name type="scientific">Alteromonas arenosi</name>
    <dbReference type="NCBI Taxonomy" id="3055817"/>
    <lineage>
        <taxon>Bacteria</taxon>
        <taxon>Pseudomonadati</taxon>
        <taxon>Pseudomonadota</taxon>
        <taxon>Gammaproteobacteria</taxon>
        <taxon>Alteromonadales</taxon>
        <taxon>Alteromonadaceae</taxon>
        <taxon>Alteromonas/Salinimonas group</taxon>
        <taxon>Alteromonas</taxon>
    </lineage>
</organism>